<reference evidence="2" key="2">
    <citation type="submission" date="2025-09" db="UniProtKB">
        <authorList>
            <consortium name="Ensembl"/>
        </authorList>
    </citation>
    <scope>IDENTIFICATION</scope>
</reference>
<feature type="region of interest" description="Disordered" evidence="1">
    <location>
        <begin position="586"/>
        <end position="607"/>
    </location>
</feature>
<dbReference type="PANTHER" id="PTHR21555:SF0">
    <property type="entry name" value="SPECIFICALLY ANDROGEN-REGULATED GENE PROTEIN"/>
    <property type="match status" value="1"/>
</dbReference>
<keyword evidence="3" id="KW-1185">Reference proteome</keyword>
<feature type="compositionally biased region" description="Basic and acidic residues" evidence="1">
    <location>
        <begin position="371"/>
        <end position="401"/>
    </location>
</feature>
<evidence type="ECO:0000313" key="2">
    <source>
        <dbReference type="Ensembl" id="ENSLLEP00000020808.1"/>
    </source>
</evidence>
<feature type="compositionally biased region" description="Polar residues" evidence="1">
    <location>
        <begin position="152"/>
        <end position="162"/>
    </location>
</feature>
<feature type="compositionally biased region" description="Basic and acidic residues" evidence="1">
    <location>
        <begin position="196"/>
        <end position="205"/>
    </location>
</feature>
<dbReference type="GeneTree" id="ENSGT00390000017874"/>
<dbReference type="OrthoDB" id="9898538at2759"/>
<evidence type="ECO:0000256" key="1">
    <source>
        <dbReference type="SAM" id="MobiDB-lite"/>
    </source>
</evidence>
<feature type="region of interest" description="Disordered" evidence="1">
    <location>
        <begin position="702"/>
        <end position="762"/>
    </location>
</feature>
<proteinExistence type="predicted"/>
<dbReference type="Ensembl" id="ENSLLET00000021620.1">
    <property type="protein sequence ID" value="ENSLLEP00000020808.1"/>
    <property type="gene ID" value="ENSLLEG00000013164.1"/>
</dbReference>
<feature type="compositionally biased region" description="Polar residues" evidence="1">
    <location>
        <begin position="738"/>
        <end position="751"/>
    </location>
</feature>
<feature type="region of interest" description="Disordered" evidence="1">
    <location>
        <begin position="119"/>
        <end position="273"/>
    </location>
</feature>
<feature type="compositionally biased region" description="Basic and acidic residues" evidence="1">
    <location>
        <begin position="255"/>
        <end position="273"/>
    </location>
</feature>
<dbReference type="Pfam" id="PF15385">
    <property type="entry name" value="SARG"/>
    <property type="match status" value="2"/>
</dbReference>
<feature type="region of interest" description="Disordered" evidence="1">
    <location>
        <begin position="320"/>
        <end position="539"/>
    </location>
</feature>
<feature type="compositionally biased region" description="Low complexity" evidence="1">
    <location>
        <begin position="505"/>
        <end position="521"/>
    </location>
</feature>
<sequence>MGIWTPCVSGPGTAKGPMPEHGLSNDDKYDQVLCKRIYNWLSCPAETNSAFCNLLWVMPEKFLSTRHVGMEPLGSTGSCDSMESISSYHSGFSWDDHLSAEERECLLFLEETIDSLDNEIDSGLSNDESEPVQIFPNPPSVPPPKIPLSNGDGKTSAQNKAVSKTEKKPDHASVNLNKGTPPRLGYHSFPRIIQGPKEDAQKHPAESGLIDPNKNQEKSSYGKPKSMTSINKPDTEDSISDLLLPPPEPFQDTQFVDKRRSVTDPTDVRESRYESFLPRASVYREAPPGIGPSNIKVTPPLVYPKPMSSNPLITYSQEALNAEKQEGGQVRPGPPTAPKPRKLPSHIIVKPSTGGGLAVNLDPQQRPRTFSAHERNTEKSGEAVKLPQHKEPERARQEALKKLGLLQGNAKTEDRGSNKPTMMPKTEGTSVSSGMMLPGQQDAYGKSVSHQEKSDVLGKSPVKSSALDAQTDNMAIKDVQRKRLSMKSPSEKSDGSVGNHVLNEDSQSVKSDISRSRSSVKLDPQRKADHIDGPSHPPIDRNVNLNIGRNPSIANANTPLTVQGQQAYPSTAIPKVNKPDEIRSKEGSLDNIPLSTSPGKPFSFPRPKEVTIPSIGSGVVLRQEKNKAVDLSNRHSSHFEPAGEEVLRLPESSVPGLRQINIKSNTLERSGIGLSSSVASNDGQTQKGGGFFKKNIFHGNLLRNSRPRPASLGTGKDFAGMDPPPTETEVTEGRRSLFSRSSRTPPVTSVKITPKGSTDEHRREALKKLGILKE</sequence>
<dbReference type="AlphaFoldDB" id="A0A8C5N2X8"/>
<dbReference type="GO" id="GO:0005737">
    <property type="term" value="C:cytoplasm"/>
    <property type="evidence" value="ECO:0007669"/>
    <property type="project" value="TreeGrafter"/>
</dbReference>
<reference evidence="2" key="1">
    <citation type="submission" date="2025-08" db="UniProtKB">
        <authorList>
            <consortium name="Ensembl"/>
        </authorList>
    </citation>
    <scope>IDENTIFICATION</scope>
</reference>
<dbReference type="Proteomes" id="UP000694569">
    <property type="component" value="Unplaced"/>
</dbReference>
<name>A0A8C5N2X8_9ANUR</name>
<feature type="compositionally biased region" description="Pro residues" evidence="1">
    <location>
        <begin position="136"/>
        <end position="146"/>
    </location>
</feature>
<protein>
    <submittedName>
        <fullName evidence="2">Chromosome 1 open reading frame 116</fullName>
    </submittedName>
</protein>
<feature type="compositionally biased region" description="Basic and acidic residues" evidence="1">
    <location>
        <begin position="523"/>
        <end position="533"/>
    </location>
</feature>
<gene>
    <name evidence="2" type="primary">C1orf116</name>
</gene>
<evidence type="ECO:0000313" key="3">
    <source>
        <dbReference type="Proteomes" id="UP000694569"/>
    </source>
</evidence>
<dbReference type="InterPro" id="IPR026152">
    <property type="entry name" value="SARG"/>
</dbReference>
<accession>A0A8C5N2X8</accession>
<feature type="region of interest" description="Disordered" evidence="1">
    <location>
        <begin position="1"/>
        <end position="22"/>
    </location>
</feature>
<dbReference type="PANTHER" id="PTHR21555">
    <property type="entry name" value="SPECIFICALLY ANDROGEN-REGULATED GENE PROTEIN"/>
    <property type="match status" value="1"/>
</dbReference>
<organism evidence="2 3">
    <name type="scientific">Leptobrachium leishanense</name>
    <name type="common">Leishan spiny toad</name>
    <dbReference type="NCBI Taxonomy" id="445787"/>
    <lineage>
        <taxon>Eukaryota</taxon>
        <taxon>Metazoa</taxon>
        <taxon>Chordata</taxon>
        <taxon>Craniata</taxon>
        <taxon>Vertebrata</taxon>
        <taxon>Euteleostomi</taxon>
        <taxon>Amphibia</taxon>
        <taxon>Batrachia</taxon>
        <taxon>Anura</taxon>
        <taxon>Pelobatoidea</taxon>
        <taxon>Megophryidae</taxon>
        <taxon>Leptobrachium</taxon>
    </lineage>
</organism>